<reference evidence="1 2" key="1">
    <citation type="journal article" date="2010" name="Nat. Biotechnol.">
        <title>Genome sequence of the model mushroom Schizophyllum commune.</title>
        <authorList>
            <person name="Ohm R.A."/>
            <person name="de Jong J.F."/>
            <person name="Lugones L.G."/>
            <person name="Aerts A."/>
            <person name="Kothe E."/>
            <person name="Stajich J.E."/>
            <person name="de Vries R.P."/>
            <person name="Record E."/>
            <person name="Levasseur A."/>
            <person name="Baker S.E."/>
            <person name="Bartholomew K.A."/>
            <person name="Coutinho P.M."/>
            <person name="Erdmann S."/>
            <person name="Fowler T.J."/>
            <person name="Gathman A.C."/>
            <person name="Lombard V."/>
            <person name="Henrissat B."/>
            <person name="Knabe N."/>
            <person name="Kuees U."/>
            <person name="Lilly W.W."/>
            <person name="Lindquist E."/>
            <person name="Lucas S."/>
            <person name="Magnuson J.K."/>
            <person name="Piumi F."/>
            <person name="Raudaskoski M."/>
            <person name="Salamov A."/>
            <person name="Schmutz J."/>
            <person name="Schwarze F.W.M.R."/>
            <person name="vanKuyk P.A."/>
            <person name="Horton J.S."/>
            <person name="Grigoriev I.V."/>
            <person name="Woesten H.A.B."/>
        </authorList>
    </citation>
    <scope>NUCLEOTIDE SEQUENCE [LARGE SCALE GENOMIC DNA]</scope>
    <source>
        <strain evidence="2">H4-8 / FGSC 9210</strain>
    </source>
</reference>
<accession>D8QEB6</accession>
<dbReference type="OrthoDB" id="10592738at2759"/>
<dbReference type="Proteomes" id="UP000007431">
    <property type="component" value="Unassembled WGS sequence"/>
</dbReference>
<dbReference type="KEGG" id="scm:SCHCO_011981"/>
<evidence type="ECO:0000313" key="1">
    <source>
        <dbReference type="EMBL" id="EFI93821.1"/>
    </source>
</evidence>
<proteinExistence type="predicted"/>
<evidence type="ECO:0000313" key="2">
    <source>
        <dbReference type="Proteomes" id="UP000007431"/>
    </source>
</evidence>
<gene>
    <name evidence="1" type="ORF">SCHCODRAFT_11981</name>
</gene>
<dbReference type="RefSeq" id="XP_003028724.1">
    <property type="nucleotide sequence ID" value="XM_003028678.1"/>
</dbReference>
<dbReference type="GeneID" id="9596925"/>
<dbReference type="InParanoid" id="D8QEB6"/>
<name>D8QEB6_SCHCM</name>
<dbReference type="HOGENOM" id="CLU_1147757_0_0_1"/>
<organism evidence="2">
    <name type="scientific">Schizophyllum commune (strain H4-8 / FGSC 9210)</name>
    <name type="common">Split gill fungus</name>
    <dbReference type="NCBI Taxonomy" id="578458"/>
    <lineage>
        <taxon>Eukaryota</taxon>
        <taxon>Fungi</taxon>
        <taxon>Dikarya</taxon>
        <taxon>Basidiomycota</taxon>
        <taxon>Agaricomycotina</taxon>
        <taxon>Agaricomycetes</taxon>
        <taxon>Agaricomycetidae</taxon>
        <taxon>Agaricales</taxon>
        <taxon>Schizophyllaceae</taxon>
        <taxon>Schizophyllum</taxon>
    </lineage>
</organism>
<dbReference type="VEuPathDB" id="FungiDB:SCHCODRAFT_011981"/>
<protein>
    <submittedName>
        <fullName evidence="1">Expressed protein</fullName>
    </submittedName>
</protein>
<dbReference type="EMBL" id="GL377310">
    <property type="protein sequence ID" value="EFI93821.1"/>
    <property type="molecule type" value="Genomic_DNA"/>
</dbReference>
<keyword evidence="2" id="KW-1185">Reference proteome</keyword>
<dbReference type="AlphaFoldDB" id="D8QEB6"/>
<sequence length="242" mass="25171">MNGFSDSSTSLVLLASCIREITSTINAVCPNLGTPHGTSPFCTLSPALSFLPPGSLISATATISASLVQNSGTNFDTARKTARWCATASSRVAAAHAKRGLKKTCGYVRERRSRSADSGALLAAGGSSTRRSFSTGTKYVASGLRIGSGAARITALKMASTRGQSSFEITSFIVVSTDTRSSAFACHAPTSSAAHCISSRLPLMQSNSNAMRTTLLRASDASVSDSRASSSTTRRCTWYMAS</sequence>